<evidence type="ECO:0000259" key="1">
    <source>
        <dbReference type="PROSITE" id="PS50878"/>
    </source>
</evidence>
<comment type="caution">
    <text evidence="2">The sequence shown here is derived from an EMBL/GenBank/DDBJ whole genome shotgun (WGS) entry which is preliminary data.</text>
</comment>
<gene>
    <name evidence="2" type="ORF">Sradi_6880900</name>
</gene>
<dbReference type="EMBL" id="JACGWJ010000155">
    <property type="protein sequence ID" value="KAL0294582.1"/>
    <property type="molecule type" value="Genomic_DNA"/>
</dbReference>
<reference evidence="2" key="2">
    <citation type="journal article" date="2024" name="Plant">
        <title>Genomic evolution and insights into agronomic trait innovations of Sesamum species.</title>
        <authorList>
            <person name="Miao H."/>
            <person name="Wang L."/>
            <person name="Qu L."/>
            <person name="Liu H."/>
            <person name="Sun Y."/>
            <person name="Le M."/>
            <person name="Wang Q."/>
            <person name="Wei S."/>
            <person name="Zheng Y."/>
            <person name="Lin W."/>
            <person name="Duan Y."/>
            <person name="Cao H."/>
            <person name="Xiong S."/>
            <person name="Wang X."/>
            <person name="Wei L."/>
            <person name="Li C."/>
            <person name="Ma Q."/>
            <person name="Ju M."/>
            <person name="Zhao R."/>
            <person name="Li G."/>
            <person name="Mu C."/>
            <person name="Tian Q."/>
            <person name="Mei H."/>
            <person name="Zhang T."/>
            <person name="Gao T."/>
            <person name="Zhang H."/>
        </authorList>
    </citation>
    <scope>NUCLEOTIDE SEQUENCE</scope>
    <source>
        <strain evidence="2">G02</strain>
    </source>
</reference>
<dbReference type="AlphaFoldDB" id="A0AAW2JJY6"/>
<dbReference type="PROSITE" id="PS50878">
    <property type="entry name" value="RT_POL"/>
    <property type="match status" value="1"/>
</dbReference>
<sequence>MKLFSLCFADDLLLFCRSEEHLVLLFRDALHEFAALSGLHANISKSQLILSKSASSMRDRLLMILGFQEGHLPVRYLGLPLISSRLSIDDCKPLLRKVDERLQGWSSLSLSFAARLQLLKSVILALNVYWATAFILPKGVLKTVEARMRKFLWQGGRDSGVAKVAWVNVCKPLEEGGQGLRRLEPLNRALMSRYFWDVLEVNTSSVWVTWIITRYLRRRSIWTTRDGGGSWSWRKILKLRQ</sequence>
<dbReference type="InterPro" id="IPR000477">
    <property type="entry name" value="RT_dom"/>
</dbReference>
<feature type="domain" description="Reverse transcriptase" evidence="1">
    <location>
        <begin position="1"/>
        <end position="81"/>
    </location>
</feature>
<dbReference type="PANTHER" id="PTHR33116:SF76">
    <property type="entry name" value="DUF4283 DOMAIN-CONTAINING PROTEIN"/>
    <property type="match status" value="1"/>
</dbReference>
<organism evidence="2">
    <name type="scientific">Sesamum radiatum</name>
    <name type="common">Black benniseed</name>
    <dbReference type="NCBI Taxonomy" id="300843"/>
    <lineage>
        <taxon>Eukaryota</taxon>
        <taxon>Viridiplantae</taxon>
        <taxon>Streptophyta</taxon>
        <taxon>Embryophyta</taxon>
        <taxon>Tracheophyta</taxon>
        <taxon>Spermatophyta</taxon>
        <taxon>Magnoliopsida</taxon>
        <taxon>eudicotyledons</taxon>
        <taxon>Gunneridae</taxon>
        <taxon>Pentapetalae</taxon>
        <taxon>asterids</taxon>
        <taxon>lamiids</taxon>
        <taxon>Lamiales</taxon>
        <taxon>Pedaliaceae</taxon>
        <taxon>Sesamum</taxon>
    </lineage>
</organism>
<proteinExistence type="predicted"/>
<name>A0AAW2JJY6_SESRA</name>
<evidence type="ECO:0000313" key="2">
    <source>
        <dbReference type="EMBL" id="KAL0294582.1"/>
    </source>
</evidence>
<reference evidence="2" key="1">
    <citation type="submission" date="2020-06" db="EMBL/GenBank/DDBJ databases">
        <authorList>
            <person name="Li T."/>
            <person name="Hu X."/>
            <person name="Zhang T."/>
            <person name="Song X."/>
            <person name="Zhang H."/>
            <person name="Dai N."/>
            <person name="Sheng W."/>
            <person name="Hou X."/>
            <person name="Wei L."/>
        </authorList>
    </citation>
    <scope>NUCLEOTIDE SEQUENCE</scope>
    <source>
        <strain evidence="2">G02</strain>
        <tissue evidence="2">Leaf</tissue>
    </source>
</reference>
<dbReference type="PANTHER" id="PTHR33116">
    <property type="entry name" value="REVERSE TRANSCRIPTASE ZINC-BINDING DOMAIN-CONTAINING PROTEIN-RELATED-RELATED"/>
    <property type="match status" value="1"/>
</dbReference>
<accession>A0AAW2JJY6</accession>
<protein>
    <submittedName>
        <fullName evidence="2">Ribonuclease H protein</fullName>
    </submittedName>
</protein>